<organism evidence="1 2">
    <name type="scientific">Drosophila simulans</name>
    <name type="common">Fruit fly</name>
    <dbReference type="NCBI Taxonomy" id="7240"/>
    <lineage>
        <taxon>Eukaryota</taxon>
        <taxon>Metazoa</taxon>
        <taxon>Ecdysozoa</taxon>
        <taxon>Arthropoda</taxon>
        <taxon>Hexapoda</taxon>
        <taxon>Insecta</taxon>
        <taxon>Pterygota</taxon>
        <taxon>Neoptera</taxon>
        <taxon>Endopterygota</taxon>
        <taxon>Diptera</taxon>
        <taxon>Brachycera</taxon>
        <taxon>Muscomorpha</taxon>
        <taxon>Ephydroidea</taxon>
        <taxon>Drosophilidae</taxon>
        <taxon>Drosophila</taxon>
        <taxon>Sophophora</taxon>
    </lineage>
</organism>
<dbReference type="Bgee" id="FBgn0192324">
    <property type="expression patterns" value="Expressed in adult organism and 3 other cell types or tissues"/>
</dbReference>
<accession>B4QY19</accession>
<name>B4QY19_DROSI</name>
<evidence type="ECO:0000313" key="1">
    <source>
        <dbReference type="EMBL" id="EDX13756.1"/>
    </source>
</evidence>
<sequence length="149" mass="17036">MRTTIGMHASWPNEPNERNLVADRVALKSPQRVRRVELGHMCPGTMRILLRKHTNARAEGFNVETNELWNAVAEWVPKLVGEMTSPFDGVACLWLSLIWIQLGLINAGLEFLKDFVPLHLVRLREIEDEEREIQGECTLGAISIRMFAF</sequence>
<evidence type="ECO:0000313" key="2">
    <source>
        <dbReference type="Proteomes" id="UP000000304"/>
    </source>
</evidence>
<gene>
    <name evidence="1" type="primary">Dsim\GD20863</name>
    <name evidence="1" type="ORF">Dsim_GD20863</name>
</gene>
<dbReference type="AlphaFoldDB" id="B4QY19"/>
<keyword evidence="2" id="KW-1185">Reference proteome</keyword>
<protein>
    <submittedName>
        <fullName evidence="1">GD20863</fullName>
    </submittedName>
</protein>
<dbReference type="OMA" id="CPGTMRI"/>
<dbReference type="OrthoDB" id="7814783at2759"/>
<dbReference type="Proteomes" id="UP000000304">
    <property type="component" value="Chromosome 3R"/>
</dbReference>
<reference evidence="1 2" key="1">
    <citation type="journal article" date="2007" name="Nature">
        <title>Evolution of genes and genomes on the Drosophila phylogeny.</title>
        <authorList>
            <consortium name="Drosophila 12 Genomes Consortium"/>
            <person name="Clark A.G."/>
            <person name="Eisen M.B."/>
            <person name="Smith D.R."/>
            <person name="Bergman C.M."/>
            <person name="Oliver B."/>
            <person name="Markow T.A."/>
            <person name="Kaufman T.C."/>
            <person name="Kellis M."/>
            <person name="Gelbart W."/>
            <person name="Iyer V.N."/>
            <person name="Pollard D.A."/>
            <person name="Sackton T.B."/>
            <person name="Larracuente A.M."/>
            <person name="Singh N.D."/>
            <person name="Abad J.P."/>
            <person name="Abt D.N."/>
            <person name="Adryan B."/>
            <person name="Aguade M."/>
            <person name="Akashi H."/>
            <person name="Anderson W.W."/>
            <person name="Aquadro C.F."/>
            <person name="Ardell D.H."/>
            <person name="Arguello R."/>
            <person name="Artieri C.G."/>
            <person name="Barbash D.A."/>
            <person name="Barker D."/>
            <person name="Barsanti P."/>
            <person name="Batterham P."/>
            <person name="Batzoglou S."/>
            <person name="Begun D."/>
            <person name="Bhutkar A."/>
            <person name="Blanco E."/>
            <person name="Bosak S.A."/>
            <person name="Bradley R.K."/>
            <person name="Brand A.D."/>
            <person name="Brent M.R."/>
            <person name="Brooks A.N."/>
            <person name="Brown R.H."/>
            <person name="Butlin R.K."/>
            <person name="Caggese C."/>
            <person name="Calvi B.R."/>
            <person name="Bernardo de Carvalho A."/>
            <person name="Caspi A."/>
            <person name="Castrezana S."/>
            <person name="Celniker S.E."/>
            <person name="Chang J.L."/>
            <person name="Chapple C."/>
            <person name="Chatterji S."/>
            <person name="Chinwalla A."/>
            <person name="Civetta A."/>
            <person name="Clifton S.W."/>
            <person name="Comeron J.M."/>
            <person name="Costello J.C."/>
            <person name="Coyne J.A."/>
            <person name="Daub J."/>
            <person name="David R.G."/>
            <person name="Delcher A.L."/>
            <person name="Delehaunty K."/>
            <person name="Do C.B."/>
            <person name="Ebling H."/>
            <person name="Edwards K."/>
            <person name="Eickbush T."/>
            <person name="Evans J.D."/>
            <person name="Filipski A."/>
            <person name="Findeiss S."/>
            <person name="Freyhult E."/>
            <person name="Fulton L."/>
            <person name="Fulton R."/>
            <person name="Garcia A.C."/>
            <person name="Gardiner A."/>
            <person name="Garfield D.A."/>
            <person name="Garvin B.E."/>
            <person name="Gibson G."/>
            <person name="Gilbert D."/>
            <person name="Gnerre S."/>
            <person name="Godfrey J."/>
            <person name="Good R."/>
            <person name="Gotea V."/>
            <person name="Gravely B."/>
            <person name="Greenberg A.J."/>
            <person name="Griffiths-Jones S."/>
            <person name="Gross S."/>
            <person name="Guigo R."/>
            <person name="Gustafson E.A."/>
            <person name="Haerty W."/>
            <person name="Hahn M.W."/>
            <person name="Halligan D.L."/>
            <person name="Halpern A.L."/>
            <person name="Halter G.M."/>
            <person name="Han M.V."/>
            <person name="Heger A."/>
            <person name="Hillier L."/>
            <person name="Hinrichs A.S."/>
            <person name="Holmes I."/>
            <person name="Hoskins R.A."/>
            <person name="Hubisz M.J."/>
            <person name="Hultmark D."/>
            <person name="Huntley M.A."/>
            <person name="Jaffe D.B."/>
            <person name="Jagadeeshan S."/>
            <person name="Jeck W.R."/>
            <person name="Johnson J."/>
            <person name="Jones C.D."/>
            <person name="Jordan W.C."/>
            <person name="Karpen G.H."/>
            <person name="Kataoka E."/>
            <person name="Keightley P.D."/>
            <person name="Kheradpour P."/>
            <person name="Kirkness E.F."/>
            <person name="Koerich L.B."/>
            <person name="Kristiansen K."/>
            <person name="Kudrna D."/>
            <person name="Kulathinal R.J."/>
            <person name="Kumar S."/>
            <person name="Kwok R."/>
            <person name="Lander E."/>
            <person name="Langley C.H."/>
            <person name="Lapoint R."/>
            <person name="Lazzaro B.P."/>
            <person name="Lee S.J."/>
            <person name="Levesque L."/>
            <person name="Li R."/>
            <person name="Lin C.F."/>
            <person name="Lin M.F."/>
            <person name="Lindblad-Toh K."/>
            <person name="Llopart A."/>
            <person name="Long M."/>
            <person name="Low L."/>
            <person name="Lozovsky E."/>
            <person name="Lu J."/>
            <person name="Luo M."/>
            <person name="Machado C.A."/>
            <person name="Makalowski W."/>
            <person name="Marzo M."/>
            <person name="Matsuda M."/>
            <person name="Matzkin L."/>
            <person name="McAllister B."/>
            <person name="McBride C.S."/>
            <person name="McKernan B."/>
            <person name="McKernan K."/>
            <person name="Mendez-Lago M."/>
            <person name="Minx P."/>
            <person name="Mollenhauer M.U."/>
            <person name="Montooth K."/>
            <person name="Mount S.M."/>
            <person name="Mu X."/>
            <person name="Myers E."/>
            <person name="Negre B."/>
            <person name="Newfeld S."/>
            <person name="Nielsen R."/>
            <person name="Noor M.A."/>
            <person name="O'Grady P."/>
            <person name="Pachter L."/>
            <person name="Papaceit M."/>
            <person name="Parisi M.J."/>
            <person name="Parisi M."/>
            <person name="Parts L."/>
            <person name="Pedersen J.S."/>
            <person name="Pesole G."/>
            <person name="Phillippy A.M."/>
            <person name="Ponting C.P."/>
            <person name="Pop M."/>
            <person name="Porcelli D."/>
            <person name="Powell J.R."/>
            <person name="Prohaska S."/>
            <person name="Pruitt K."/>
            <person name="Puig M."/>
            <person name="Quesneville H."/>
            <person name="Ram K.R."/>
            <person name="Rand D."/>
            <person name="Rasmussen M.D."/>
            <person name="Reed L.K."/>
            <person name="Reenan R."/>
            <person name="Reily A."/>
            <person name="Remington K.A."/>
            <person name="Rieger T.T."/>
            <person name="Ritchie M.G."/>
            <person name="Robin C."/>
            <person name="Rogers Y.H."/>
            <person name="Rohde C."/>
            <person name="Rozas J."/>
            <person name="Rubenfield M.J."/>
            <person name="Ruiz A."/>
            <person name="Russo S."/>
            <person name="Salzberg S.L."/>
            <person name="Sanchez-Gracia A."/>
            <person name="Saranga D.J."/>
            <person name="Sato H."/>
            <person name="Schaeffer S.W."/>
            <person name="Schatz M.C."/>
            <person name="Schlenke T."/>
            <person name="Schwartz R."/>
            <person name="Segarra C."/>
            <person name="Singh R.S."/>
            <person name="Sirot L."/>
            <person name="Sirota M."/>
            <person name="Sisneros N.B."/>
            <person name="Smith C.D."/>
            <person name="Smith T.F."/>
            <person name="Spieth J."/>
            <person name="Stage D.E."/>
            <person name="Stark A."/>
            <person name="Stephan W."/>
            <person name="Strausberg R.L."/>
            <person name="Strempel S."/>
            <person name="Sturgill D."/>
            <person name="Sutton G."/>
            <person name="Sutton G.G."/>
            <person name="Tao W."/>
            <person name="Teichmann S."/>
            <person name="Tobari Y.N."/>
            <person name="Tomimura Y."/>
            <person name="Tsolas J.M."/>
            <person name="Valente V.L."/>
            <person name="Venter E."/>
            <person name="Venter J.C."/>
            <person name="Vicario S."/>
            <person name="Vieira F.G."/>
            <person name="Vilella A.J."/>
            <person name="Villasante A."/>
            <person name="Walenz B."/>
            <person name="Wang J."/>
            <person name="Wasserman M."/>
            <person name="Watts T."/>
            <person name="Wilson D."/>
            <person name="Wilson R.K."/>
            <person name="Wing R.A."/>
            <person name="Wolfner M.F."/>
            <person name="Wong A."/>
            <person name="Wong G.K."/>
            <person name="Wu C.I."/>
            <person name="Wu G."/>
            <person name="Yamamoto D."/>
            <person name="Yang H.P."/>
            <person name="Yang S.P."/>
            <person name="Yorke J.A."/>
            <person name="Yoshida K."/>
            <person name="Zdobnov E."/>
            <person name="Zhang P."/>
            <person name="Zhang Y."/>
            <person name="Zimin A.V."/>
            <person name="Baldwin J."/>
            <person name="Abdouelleil A."/>
            <person name="Abdulkadir J."/>
            <person name="Abebe A."/>
            <person name="Abera B."/>
            <person name="Abreu J."/>
            <person name="Acer S.C."/>
            <person name="Aftuck L."/>
            <person name="Alexander A."/>
            <person name="An P."/>
            <person name="Anderson E."/>
            <person name="Anderson S."/>
            <person name="Arachi H."/>
            <person name="Azer M."/>
            <person name="Bachantsang P."/>
            <person name="Barry A."/>
            <person name="Bayul T."/>
            <person name="Berlin A."/>
            <person name="Bessette D."/>
            <person name="Bloom T."/>
            <person name="Blye J."/>
            <person name="Boguslavskiy L."/>
            <person name="Bonnet C."/>
            <person name="Boukhgalter B."/>
            <person name="Bourzgui I."/>
            <person name="Brown A."/>
            <person name="Cahill P."/>
            <person name="Channer S."/>
            <person name="Cheshatsang Y."/>
            <person name="Chuda L."/>
            <person name="Citroen M."/>
            <person name="Collymore A."/>
            <person name="Cooke P."/>
            <person name="Costello M."/>
            <person name="D'Aco K."/>
            <person name="Daza R."/>
            <person name="De Haan G."/>
            <person name="DeGray S."/>
            <person name="DeMaso C."/>
            <person name="Dhargay N."/>
            <person name="Dooley K."/>
            <person name="Dooley E."/>
            <person name="Doricent M."/>
            <person name="Dorje P."/>
            <person name="Dorjee K."/>
            <person name="Dupes A."/>
            <person name="Elong R."/>
            <person name="Falk J."/>
            <person name="Farina A."/>
            <person name="Faro S."/>
            <person name="Ferguson D."/>
            <person name="Fisher S."/>
            <person name="Foley C.D."/>
            <person name="Franke A."/>
            <person name="Friedrich D."/>
            <person name="Gadbois L."/>
            <person name="Gearin G."/>
            <person name="Gearin C.R."/>
            <person name="Giannoukos G."/>
            <person name="Goode T."/>
            <person name="Graham J."/>
            <person name="Grandbois E."/>
            <person name="Grewal S."/>
            <person name="Gyaltsen K."/>
            <person name="Hafez N."/>
            <person name="Hagos B."/>
            <person name="Hall J."/>
            <person name="Henson C."/>
            <person name="Hollinger A."/>
            <person name="Honan T."/>
            <person name="Huard M.D."/>
            <person name="Hughes L."/>
            <person name="Hurhula B."/>
            <person name="Husby M.E."/>
            <person name="Kamat A."/>
            <person name="Kanga B."/>
            <person name="Kashin S."/>
            <person name="Khazanovich D."/>
            <person name="Kisner P."/>
            <person name="Lance K."/>
            <person name="Lara M."/>
            <person name="Lee W."/>
            <person name="Lennon N."/>
            <person name="Letendre F."/>
            <person name="LeVine R."/>
            <person name="Lipovsky A."/>
            <person name="Liu X."/>
            <person name="Liu J."/>
            <person name="Liu S."/>
            <person name="Lokyitsang T."/>
            <person name="Lokyitsang Y."/>
            <person name="Lubonja R."/>
            <person name="Lui A."/>
            <person name="MacDonald P."/>
            <person name="Magnisalis V."/>
            <person name="Maru K."/>
            <person name="Matthews C."/>
            <person name="McCusker W."/>
            <person name="McDonough S."/>
            <person name="Mehta T."/>
            <person name="Meldrim J."/>
            <person name="Meneus L."/>
            <person name="Mihai O."/>
            <person name="Mihalev A."/>
            <person name="Mihova T."/>
            <person name="Mittelman R."/>
            <person name="Mlenga V."/>
            <person name="Montmayeur A."/>
            <person name="Mulrain L."/>
            <person name="Navidi A."/>
            <person name="Naylor J."/>
            <person name="Negash T."/>
            <person name="Nguyen T."/>
            <person name="Nguyen N."/>
            <person name="Nicol R."/>
            <person name="Norbu C."/>
            <person name="Norbu N."/>
            <person name="Novod N."/>
            <person name="O'Neill B."/>
            <person name="Osman S."/>
            <person name="Markiewicz E."/>
            <person name="Oyono O.L."/>
            <person name="Patti C."/>
            <person name="Phunkhang P."/>
            <person name="Pierre F."/>
            <person name="Priest M."/>
            <person name="Raghuraman S."/>
            <person name="Rege F."/>
            <person name="Reyes R."/>
            <person name="Rise C."/>
            <person name="Rogov P."/>
            <person name="Ross K."/>
            <person name="Ryan E."/>
            <person name="Settipalli S."/>
            <person name="Shea T."/>
            <person name="Sherpa N."/>
            <person name="Shi L."/>
            <person name="Shih D."/>
            <person name="Sparrow T."/>
            <person name="Spaulding J."/>
            <person name="Stalker J."/>
            <person name="Stange-Thomann N."/>
            <person name="Stavropoulos S."/>
            <person name="Stone C."/>
            <person name="Strader C."/>
            <person name="Tesfaye S."/>
            <person name="Thomson T."/>
            <person name="Thoulutsang Y."/>
            <person name="Thoulutsang D."/>
            <person name="Topham K."/>
            <person name="Topping I."/>
            <person name="Tsamla T."/>
            <person name="Vassiliev H."/>
            <person name="Vo A."/>
            <person name="Wangchuk T."/>
            <person name="Wangdi T."/>
            <person name="Weiand M."/>
            <person name="Wilkinson J."/>
            <person name="Wilson A."/>
            <person name="Yadav S."/>
            <person name="Young G."/>
            <person name="Yu Q."/>
            <person name="Zembek L."/>
            <person name="Zhong D."/>
            <person name="Zimmer A."/>
            <person name="Zwirko Z."/>
            <person name="Jaffe D.B."/>
            <person name="Alvarez P."/>
            <person name="Brockman W."/>
            <person name="Butler J."/>
            <person name="Chin C."/>
            <person name="Gnerre S."/>
            <person name="Grabherr M."/>
            <person name="Kleber M."/>
            <person name="Mauceli E."/>
            <person name="MacCallum I."/>
        </authorList>
    </citation>
    <scope>NUCLEOTIDE SEQUENCE [LARGE SCALE GENOMIC DNA]</scope>
    <source>
        <strain evidence="2">white501</strain>
    </source>
</reference>
<proteinExistence type="predicted"/>
<dbReference type="EMBL" id="CM000364">
    <property type="protein sequence ID" value="EDX13756.1"/>
    <property type="molecule type" value="Genomic_DNA"/>
</dbReference>
<dbReference type="HOGENOM" id="CLU_146934_0_0_1"/>